<dbReference type="RefSeq" id="WP_274778584.1">
    <property type="nucleotide sequence ID" value="NZ_JARBHI010000015.1"/>
</dbReference>
<dbReference type="CDD" id="cd08996">
    <property type="entry name" value="GH32_FFase"/>
    <property type="match status" value="1"/>
</dbReference>
<dbReference type="SUPFAM" id="SSF49899">
    <property type="entry name" value="Concanavalin A-like lectins/glucanases"/>
    <property type="match status" value="1"/>
</dbReference>
<comment type="similarity">
    <text evidence="1 5">Belongs to the glycosyl hydrolase 32 family.</text>
</comment>
<name>A0ABT5V729_9ACTO</name>
<keyword evidence="9" id="KW-1185">Reference proteome</keyword>
<evidence type="ECO:0000313" key="8">
    <source>
        <dbReference type="EMBL" id="MDE1656767.1"/>
    </source>
</evidence>
<organism evidence="8 9">
    <name type="scientific">Actinotignum sanguinis</name>
    <dbReference type="NCBI Taxonomy" id="1445614"/>
    <lineage>
        <taxon>Bacteria</taxon>
        <taxon>Bacillati</taxon>
        <taxon>Actinomycetota</taxon>
        <taxon>Actinomycetes</taxon>
        <taxon>Actinomycetales</taxon>
        <taxon>Actinomycetaceae</taxon>
        <taxon>Actinotignum</taxon>
    </lineage>
</organism>
<proteinExistence type="inferred from homology"/>
<sequence>MSLSFEFTADHDTALARASAANAQLATAVNPRWYPRFHIAAPAGWINDPNGLIQTGEELHVFFQHHPYSTEWGPMHWGHVVSRDGATWERRPLALAPSLEADRDGVFSGSALQDPCGHLEVFYTGNRYLDSETATGEDCSNETDGTNEAIARCGQTQCRAISRDGVTFEKKGVVVPTPEGVRDFRDPKVWRHGDMYRMVVGVQSADCRGEVWMYTSPDLARWSFECVLYRHPDRRVFMLECPDFFPLGDTWVLIFSPMGIRPEGFAHCNVNSAGYLLGSWTPGGRFEPRVPYRTLNWGHSFYAPQTCVIDGQRTLFGWMGSFGRAPASAADGWSGQLTVPMSVHLESGDLCLRPATALARLRGQCLWNDDAALSASAPLTLARNVTAADISVSMLTGECERLRLRIGSDTSSVSIIVDRNSGTIGVDRSAAVENLGYRAAPWAPAYCLWGERAGAIAGETAPKKVGDSALAPLTFRVLVDASSVEVIAGNGERVLSSLAFVEGIRDITLLAEEGDITVAASVWEMTDAFPIPSRSQRR</sequence>
<protein>
    <recommendedName>
        <fullName evidence="2">beta-fructofuranosidase</fullName>
        <ecNumber evidence="2">3.2.1.26</ecNumber>
    </recommendedName>
</protein>
<dbReference type="InterPro" id="IPR013189">
    <property type="entry name" value="Glyco_hydro_32_C"/>
</dbReference>
<dbReference type="Gene3D" id="2.115.10.20">
    <property type="entry name" value="Glycosyl hydrolase domain, family 43"/>
    <property type="match status" value="1"/>
</dbReference>
<evidence type="ECO:0000256" key="5">
    <source>
        <dbReference type="RuleBase" id="RU362110"/>
    </source>
</evidence>
<dbReference type="Pfam" id="PF08244">
    <property type="entry name" value="Glyco_hydro_32C"/>
    <property type="match status" value="1"/>
</dbReference>
<dbReference type="InterPro" id="IPR013320">
    <property type="entry name" value="ConA-like_dom_sf"/>
</dbReference>
<dbReference type="EC" id="3.2.1.26" evidence="2"/>
<evidence type="ECO:0000256" key="3">
    <source>
        <dbReference type="ARBA" id="ARBA00022801"/>
    </source>
</evidence>
<evidence type="ECO:0000313" key="9">
    <source>
        <dbReference type="Proteomes" id="UP001219297"/>
    </source>
</evidence>
<dbReference type="PANTHER" id="PTHR43101">
    <property type="entry name" value="BETA-FRUCTOSIDASE"/>
    <property type="match status" value="1"/>
</dbReference>
<dbReference type="SUPFAM" id="SSF75005">
    <property type="entry name" value="Arabinanase/levansucrase/invertase"/>
    <property type="match status" value="1"/>
</dbReference>
<dbReference type="Gene3D" id="2.60.120.560">
    <property type="entry name" value="Exo-inulinase, domain 1"/>
    <property type="match status" value="1"/>
</dbReference>
<dbReference type="InterPro" id="IPR013148">
    <property type="entry name" value="Glyco_hydro_32_N"/>
</dbReference>
<dbReference type="InterPro" id="IPR051214">
    <property type="entry name" value="GH32_Enzymes"/>
</dbReference>
<evidence type="ECO:0000259" key="7">
    <source>
        <dbReference type="Pfam" id="PF08244"/>
    </source>
</evidence>
<keyword evidence="3 5" id="KW-0378">Hydrolase</keyword>
<dbReference type="Proteomes" id="UP001219297">
    <property type="component" value="Unassembled WGS sequence"/>
</dbReference>
<reference evidence="8 9" key="1">
    <citation type="submission" date="2023-02" db="EMBL/GenBank/DDBJ databases">
        <title>Defining the Infant Male Urobiome and Moving Towards Mechanisms in Urobiome Research.</title>
        <authorList>
            <person name="Reasoner S."/>
            <person name="Flores V."/>
            <person name="Van Horn G."/>
            <person name="Morales G."/>
            <person name="Peard L."/>
            <person name="Abelson B."/>
            <person name="Manuel C."/>
            <person name="Lee J."/>
            <person name="Baker B."/>
            <person name="Williams T."/>
            <person name="Schmitz J."/>
            <person name="Clayton D."/>
            <person name="Hadjifrangiskou M."/>
        </authorList>
    </citation>
    <scope>NUCLEOTIDE SEQUENCE [LARGE SCALE GENOMIC DNA]</scope>
    <source>
        <strain evidence="8 9">AS1053</strain>
    </source>
</reference>
<dbReference type="Pfam" id="PF00251">
    <property type="entry name" value="Glyco_hydro_32N"/>
    <property type="match status" value="1"/>
</dbReference>
<dbReference type="EMBL" id="JARBHI010000015">
    <property type="protein sequence ID" value="MDE1656767.1"/>
    <property type="molecule type" value="Genomic_DNA"/>
</dbReference>
<comment type="caution">
    <text evidence="8">The sequence shown here is derived from an EMBL/GenBank/DDBJ whole genome shotgun (WGS) entry which is preliminary data.</text>
</comment>
<evidence type="ECO:0000256" key="4">
    <source>
        <dbReference type="ARBA" id="ARBA00023295"/>
    </source>
</evidence>
<accession>A0ABT5V729</accession>
<dbReference type="InterPro" id="IPR001362">
    <property type="entry name" value="Glyco_hydro_32"/>
</dbReference>
<evidence type="ECO:0000259" key="6">
    <source>
        <dbReference type="Pfam" id="PF00251"/>
    </source>
</evidence>
<dbReference type="SMART" id="SM00640">
    <property type="entry name" value="Glyco_32"/>
    <property type="match status" value="1"/>
</dbReference>
<gene>
    <name evidence="8" type="ORF">PWJ81_06760</name>
</gene>
<dbReference type="InterPro" id="IPR023296">
    <property type="entry name" value="Glyco_hydro_beta-prop_sf"/>
</dbReference>
<evidence type="ECO:0000256" key="1">
    <source>
        <dbReference type="ARBA" id="ARBA00009902"/>
    </source>
</evidence>
<feature type="domain" description="Glycosyl hydrolase family 32 C-terminal" evidence="7">
    <location>
        <begin position="386"/>
        <end position="523"/>
    </location>
</feature>
<dbReference type="PANTHER" id="PTHR43101:SF1">
    <property type="entry name" value="BETA-FRUCTOSIDASE"/>
    <property type="match status" value="1"/>
</dbReference>
<evidence type="ECO:0000256" key="2">
    <source>
        <dbReference type="ARBA" id="ARBA00012758"/>
    </source>
</evidence>
<keyword evidence="4 5" id="KW-0326">Glycosidase</keyword>
<feature type="domain" description="Glycosyl hydrolase family 32 N-terminal" evidence="6">
    <location>
        <begin position="38"/>
        <end position="354"/>
    </location>
</feature>